<dbReference type="Gene3D" id="1.20.58.2220">
    <property type="entry name" value="Formin, FH2 domain"/>
    <property type="match status" value="1"/>
</dbReference>
<dbReference type="InterPro" id="IPR042201">
    <property type="entry name" value="FH2_Formin_sf"/>
</dbReference>
<keyword evidence="4" id="KW-1133">Transmembrane helix</keyword>
<sequence>MFRQSAPVGVGKNGAPLPKLKPLHWDKVHAAPNWRMVWDWIRSSSFEEPGGGTGRPGGGGRRLGGVGGCRAASERRGGGFWAAGRRRAARRGARGADARRAGAGARRMRPRGPRGGAADSTAGTGGQLDEQMIESLFGYNAARCSAKHEEAQSRSPSLGHHVLDPKRLQNMTILMKAVNATAERIYAALMQGNGLSVQQLEALIKMAPTKEEIDKLEGYDGDVGSLVAAERLVKVVLTIPCAFARVEAMLYRETFANEVSHIRKSFEMLENACRELMSSKLFLKLLEVVLKTGNRMNVRTARGGAMAFKLDTLLKLADVKGTDGKTTLLHFVVQEMIRSQKPAARAAEAAPDIVTGLAAELTNVRRTATVDLDVLTTSVSGLSQGLSRSRALVGADLAGDERGRRFVALMAPFVAQAGEVIRELEDGERRVLAHVRDITEYYHGDVGRDEASPLRIFVIVRDFLAMLERVCKEVRGAGRGCCHGSNGAPSNV</sequence>
<evidence type="ECO:0000256" key="6">
    <source>
        <dbReference type="ARBA" id="ARBA00025793"/>
    </source>
</evidence>
<protein>
    <recommendedName>
        <fullName evidence="7">Formin-like protein</fullName>
    </recommendedName>
</protein>
<dbReference type="SMART" id="SM00498">
    <property type="entry name" value="FH2"/>
    <property type="match status" value="1"/>
</dbReference>
<dbReference type="SUPFAM" id="SSF101447">
    <property type="entry name" value="Formin homology 2 domain (FH2 domain)"/>
    <property type="match status" value="1"/>
</dbReference>
<reference evidence="11" key="1">
    <citation type="journal article" date="2019" name="Nat. Commun.">
        <title>The genome of broomcorn millet.</title>
        <authorList>
            <person name="Zou C."/>
            <person name="Miki D."/>
            <person name="Li D."/>
            <person name="Tang Q."/>
            <person name="Xiao L."/>
            <person name="Rajput S."/>
            <person name="Deng P."/>
            <person name="Jia W."/>
            <person name="Huang R."/>
            <person name="Zhang M."/>
            <person name="Sun Y."/>
            <person name="Hu J."/>
            <person name="Fu X."/>
            <person name="Schnable P.S."/>
            <person name="Li F."/>
            <person name="Zhang H."/>
            <person name="Feng B."/>
            <person name="Zhu X."/>
            <person name="Liu R."/>
            <person name="Schnable J.C."/>
            <person name="Zhu J.-K."/>
            <person name="Zhang H."/>
        </authorList>
    </citation>
    <scope>NUCLEOTIDE SEQUENCE [LARGE SCALE GENOMIC DNA]</scope>
</reference>
<keyword evidence="5" id="KW-0472">Membrane</keyword>
<dbReference type="OrthoDB" id="1668162at2759"/>
<accession>A0A3L6Q972</accession>
<organism evidence="10 11">
    <name type="scientific">Panicum miliaceum</name>
    <name type="common">Proso millet</name>
    <name type="synonym">Broomcorn millet</name>
    <dbReference type="NCBI Taxonomy" id="4540"/>
    <lineage>
        <taxon>Eukaryota</taxon>
        <taxon>Viridiplantae</taxon>
        <taxon>Streptophyta</taxon>
        <taxon>Embryophyta</taxon>
        <taxon>Tracheophyta</taxon>
        <taxon>Spermatophyta</taxon>
        <taxon>Magnoliopsida</taxon>
        <taxon>Liliopsida</taxon>
        <taxon>Poales</taxon>
        <taxon>Poaceae</taxon>
        <taxon>PACMAD clade</taxon>
        <taxon>Panicoideae</taxon>
        <taxon>Panicodae</taxon>
        <taxon>Paniceae</taxon>
        <taxon>Panicinae</taxon>
        <taxon>Panicum</taxon>
        <taxon>Panicum sect. Panicum</taxon>
    </lineage>
</organism>
<dbReference type="GO" id="GO:0016020">
    <property type="term" value="C:membrane"/>
    <property type="evidence" value="ECO:0007669"/>
    <property type="project" value="UniProtKB-SubCell"/>
</dbReference>
<dbReference type="PANTHER" id="PTHR23213:SF358">
    <property type="entry name" value="FORMIN-LIKE PROTEIN 2"/>
    <property type="match status" value="1"/>
</dbReference>
<dbReference type="InterPro" id="IPR015425">
    <property type="entry name" value="FH2_Formin"/>
</dbReference>
<evidence type="ECO:0000259" key="9">
    <source>
        <dbReference type="PROSITE" id="PS51444"/>
    </source>
</evidence>
<dbReference type="Proteomes" id="UP000275267">
    <property type="component" value="Unassembled WGS sequence"/>
</dbReference>
<evidence type="ECO:0000256" key="8">
    <source>
        <dbReference type="SAM" id="MobiDB-lite"/>
    </source>
</evidence>
<evidence type="ECO:0000256" key="1">
    <source>
        <dbReference type="ARBA" id="ARBA00004167"/>
    </source>
</evidence>
<feature type="region of interest" description="Disordered" evidence="8">
    <location>
        <begin position="83"/>
        <end position="126"/>
    </location>
</feature>
<dbReference type="EMBL" id="PQIB02000013">
    <property type="protein sequence ID" value="RLM75172.1"/>
    <property type="molecule type" value="Genomic_DNA"/>
</dbReference>
<evidence type="ECO:0000256" key="4">
    <source>
        <dbReference type="ARBA" id="ARBA00022989"/>
    </source>
</evidence>
<evidence type="ECO:0000256" key="2">
    <source>
        <dbReference type="ARBA" id="ARBA00022692"/>
    </source>
</evidence>
<gene>
    <name evidence="10" type="ORF">C2845_PM15G10810</name>
</gene>
<dbReference type="Pfam" id="PF02181">
    <property type="entry name" value="FH2"/>
    <property type="match status" value="1"/>
</dbReference>
<name>A0A3L6Q972_PANMI</name>
<dbReference type="STRING" id="4540.A0A3L6Q972"/>
<keyword evidence="2" id="KW-0812">Transmembrane</keyword>
<evidence type="ECO:0000313" key="11">
    <source>
        <dbReference type="Proteomes" id="UP000275267"/>
    </source>
</evidence>
<evidence type="ECO:0000256" key="3">
    <source>
        <dbReference type="ARBA" id="ARBA00022729"/>
    </source>
</evidence>
<proteinExistence type="inferred from homology"/>
<dbReference type="PROSITE" id="PS51444">
    <property type="entry name" value="FH2"/>
    <property type="match status" value="1"/>
</dbReference>
<dbReference type="GO" id="GO:0051015">
    <property type="term" value="F:actin filament binding"/>
    <property type="evidence" value="ECO:0007669"/>
    <property type="project" value="InterPro"/>
</dbReference>
<feature type="compositionally biased region" description="Basic residues" evidence="8">
    <location>
        <begin position="84"/>
        <end position="93"/>
    </location>
</feature>
<comment type="similarity">
    <text evidence="6">Belongs to the formin-like family. Class-I subfamily.</text>
</comment>
<dbReference type="GO" id="GO:0045010">
    <property type="term" value="P:actin nucleation"/>
    <property type="evidence" value="ECO:0007669"/>
    <property type="project" value="InterPro"/>
</dbReference>
<feature type="domain" description="FH2" evidence="9">
    <location>
        <begin position="90"/>
        <end position="492"/>
    </location>
</feature>
<feature type="region of interest" description="Disordered" evidence="8">
    <location>
        <begin position="47"/>
        <end position="70"/>
    </location>
</feature>
<comment type="caution">
    <text evidence="10">The sequence shown here is derived from an EMBL/GenBank/DDBJ whole genome shotgun (WGS) entry which is preliminary data.</text>
</comment>
<keyword evidence="3" id="KW-0732">Signal</keyword>
<evidence type="ECO:0000313" key="10">
    <source>
        <dbReference type="EMBL" id="RLM75172.1"/>
    </source>
</evidence>
<evidence type="ECO:0000256" key="7">
    <source>
        <dbReference type="RuleBase" id="RU361260"/>
    </source>
</evidence>
<comment type="subcellular location">
    <subcellularLocation>
        <location evidence="1">Membrane</location>
        <topology evidence="1">Single-pass membrane protein</topology>
    </subcellularLocation>
</comment>
<keyword evidence="11" id="KW-1185">Reference proteome</keyword>
<dbReference type="InterPro" id="IPR027643">
    <property type="entry name" value="Formin-like_plant"/>
</dbReference>
<dbReference type="PANTHER" id="PTHR23213">
    <property type="entry name" value="FORMIN-RELATED"/>
    <property type="match status" value="1"/>
</dbReference>
<feature type="compositionally biased region" description="Gly residues" evidence="8">
    <location>
        <begin position="49"/>
        <end position="68"/>
    </location>
</feature>
<dbReference type="AlphaFoldDB" id="A0A3L6Q972"/>
<evidence type="ECO:0000256" key="5">
    <source>
        <dbReference type="ARBA" id="ARBA00023136"/>
    </source>
</evidence>